<feature type="compositionally biased region" description="Low complexity" evidence="1">
    <location>
        <begin position="299"/>
        <end position="316"/>
    </location>
</feature>
<name>A0A5B2X4C7_9PSEU</name>
<dbReference type="Proteomes" id="UP000323454">
    <property type="component" value="Unassembled WGS sequence"/>
</dbReference>
<dbReference type="EMBL" id="VUOB01000042">
    <property type="protein sequence ID" value="KAA2258084.1"/>
    <property type="molecule type" value="Genomic_DNA"/>
</dbReference>
<feature type="region of interest" description="Disordered" evidence="1">
    <location>
        <begin position="787"/>
        <end position="841"/>
    </location>
</feature>
<reference evidence="2 3" key="2">
    <citation type="submission" date="2019-09" db="EMBL/GenBank/DDBJ databases">
        <authorList>
            <person name="Jin C."/>
        </authorList>
    </citation>
    <scope>NUCLEOTIDE SEQUENCE [LARGE SCALE GENOMIC DNA]</scope>
    <source>
        <strain evidence="2 3">AN110305</strain>
    </source>
</reference>
<dbReference type="AlphaFoldDB" id="A0A5B2X4C7"/>
<evidence type="ECO:0000313" key="3">
    <source>
        <dbReference type="Proteomes" id="UP000323454"/>
    </source>
</evidence>
<sequence>MGLWQRLFRRQVQRRPDDAPRPSATAPADGWLRAAPMPRVIQRIPETLGDGDAFRGTLASWRNPSLTGQLGHRFASDAPAGVARGLARPVPSSTADELPLVARATAGEQPPADSTDPLPAAAPAVPGRRIGLPPVRRIPMARARARRAEEPAPAKEITGPVAPLVEPARRSQDEPEARTALVVERAPAAKPASAGTVPSVQRLGVGEPLTSLPPTARLVSPTVESDSPQWTYSGGKPVVQRSVGPDPGDDRGSAVPLLGTAPVIPTGSDQAAAPRPADTGHRASMPDSPVVARRTAVSAPQQAAPQQAAPQQAARQPAPPDVAPRSTPRATESRAVPADDGPAVPRLGEATTGRTSISGAQTQAPGPSDTPTHRATGAPRITPQDAADPVARAMAHVAEAPDPLPMPSAPTSREPAGLESPDAVVQEAPLLGGGSPAPAPPLGNTTAAAANPASPLPRGGTDALALPMVQRAADTPAVPRDEPANRAPQREKPPPTMRSSHQTPSVQRLGVGEPRTSLPPTPPRAVHQQGAPQSQHQTRSTDRAGSAATEVPILGAAPSPADPATRDAPAPPSAVRAPLVQRAPVHPQHHPAPERQRPTLGASPARPASRDLATGTPREPDGPSPARSGTTDAAPKSTVTPGFPAVAQRESPARPVAHRPAPPRSGWRGAAAPVQLARGTAPATKPASGIAPPTDLALHRRTRGGTRPAVPSSTRPDQLVPPAAGSAESHTLLGPISVAVLPQAGAQESRRPALPHRATDRSVPLLATQAPPISTAAGPVTAVQARRSSTAAPGVRVVRPAPPKPADPLPHTEIRRPTPPHAPAATSPQPAVVQRQAAPQRQAADARLLRVAGIPSNIPVTVVQRRTEVSEAEPSTREQAGVDLDGLDIDELARRLFEPMTRMLRAELRHDRARAGRSHERRY</sequence>
<reference evidence="2 3" key="1">
    <citation type="submission" date="2019-09" db="EMBL/GenBank/DDBJ databases">
        <title>Goodfellowia gen. nov., a new genus of the Pseudonocardineae related to Actinoalloteichus, containing Goodfellowia coeruleoviolacea gen. nov., comb. nov. gen. nov., comb. nov.</title>
        <authorList>
            <person name="Labeda D."/>
        </authorList>
    </citation>
    <scope>NUCLEOTIDE SEQUENCE [LARGE SCALE GENOMIC DNA]</scope>
    <source>
        <strain evidence="2 3">AN110305</strain>
    </source>
</reference>
<feature type="compositionally biased region" description="Polar residues" evidence="1">
    <location>
        <begin position="352"/>
        <end position="365"/>
    </location>
</feature>
<feature type="compositionally biased region" description="Basic and acidic residues" evidence="1">
    <location>
        <begin position="479"/>
        <end position="493"/>
    </location>
</feature>
<feature type="compositionally biased region" description="Low complexity" evidence="1">
    <location>
        <begin position="556"/>
        <end position="568"/>
    </location>
</feature>
<dbReference type="RefSeq" id="WP_149852063.1">
    <property type="nucleotide sequence ID" value="NZ_VUOB01000042.1"/>
</dbReference>
<evidence type="ECO:0008006" key="4">
    <source>
        <dbReference type="Google" id="ProtNLM"/>
    </source>
</evidence>
<gene>
    <name evidence="2" type="ORF">F0L68_24220</name>
</gene>
<protein>
    <recommendedName>
        <fullName evidence="4">Syndecan 1</fullName>
    </recommendedName>
</protein>
<feature type="region of interest" description="Disordered" evidence="1">
    <location>
        <begin position="10"/>
        <end position="34"/>
    </location>
</feature>
<feature type="compositionally biased region" description="Low complexity" evidence="1">
    <location>
        <begin position="823"/>
        <end position="841"/>
    </location>
</feature>
<feature type="compositionally biased region" description="Polar residues" evidence="1">
    <location>
        <begin position="497"/>
        <end position="506"/>
    </location>
</feature>
<feature type="region of interest" description="Disordered" evidence="1">
    <location>
        <begin position="144"/>
        <end position="731"/>
    </location>
</feature>
<evidence type="ECO:0000313" key="2">
    <source>
        <dbReference type="EMBL" id="KAA2258084.1"/>
    </source>
</evidence>
<feature type="compositionally biased region" description="Low complexity" evidence="1">
    <location>
        <begin position="442"/>
        <end position="457"/>
    </location>
</feature>
<comment type="caution">
    <text evidence="2">The sequence shown here is derived from an EMBL/GenBank/DDBJ whole genome shotgun (WGS) entry which is preliminary data.</text>
</comment>
<feature type="compositionally biased region" description="Polar residues" evidence="1">
    <location>
        <begin position="222"/>
        <end position="232"/>
    </location>
</feature>
<keyword evidence="3" id="KW-1185">Reference proteome</keyword>
<feature type="region of interest" description="Disordered" evidence="1">
    <location>
        <begin position="743"/>
        <end position="763"/>
    </location>
</feature>
<organism evidence="2 3">
    <name type="scientific">Solihabitans fulvus</name>
    <dbReference type="NCBI Taxonomy" id="1892852"/>
    <lineage>
        <taxon>Bacteria</taxon>
        <taxon>Bacillati</taxon>
        <taxon>Actinomycetota</taxon>
        <taxon>Actinomycetes</taxon>
        <taxon>Pseudonocardiales</taxon>
        <taxon>Pseudonocardiaceae</taxon>
        <taxon>Solihabitans</taxon>
    </lineage>
</organism>
<feature type="region of interest" description="Disordered" evidence="1">
    <location>
        <begin position="107"/>
        <end position="132"/>
    </location>
</feature>
<dbReference type="OrthoDB" id="3701382at2"/>
<proteinExistence type="predicted"/>
<accession>A0A5B2X4C7</accession>
<feature type="compositionally biased region" description="Basic and acidic residues" evidence="1">
    <location>
        <begin position="167"/>
        <end position="177"/>
    </location>
</feature>
<evidence type="ECO:0000256" key="1">
    <source>
        <dbReference type="SAM" id="MobiDB-lite"/>
    </source>
</evidence>